<evidence type="ECO:0000313" key="3">
    <source>
        <dbReference type="Proteomes" id="UP000799764"/>
    </source>
</evidence>
<feature type="compositionally biased region" description="Low complexity" evidence="1">
    <location>
        <begin position="146"/>
        <end position="163"/>
    </location>
</feature>
<accession>A0A9P4UAE7</accession>
<keyword evidence="3" id="KW-1185">Reference proteome</keyword>
<feature type="region of interest" description="Disordered" evidence="1">
    <location>
        <begin position="123"/>
        <end position="228"/>
    </location>
</feature>
<dbReference type="Proteomes" id="UP000799764">
    <property type="component" value="Unassembled WGS sequence"/>
</dbReference>
<feature type="compositionally biased region" description="Polar residues" evidence="1">
    <location>
        <begin position="123"/>
        <end position="132"/>
    </location>
</feature>
<name>A0A9P4UAE7_9PLEO</name>
<evidence type="ECO:0000256" key="1">
    <source>
        <dbReference type="SAM" id="MobiDB-lite"/>
    </source>
</evidence>
<evidence type="ECO:0000313" key="2">
    <source>
        <dbReference type="EMBL" id="KAF2443165.1"/>
    </source>
</evidence>
<feature type="compositionally biased region" description="Basic and acidic residues" evidence="1">
    <location>
        <begin position="177"/>
        <end position="189"/>
    </location>
</feature>
<comment type="caution">
    <text evidence="2">The sequence shown here is derived from an EMBL/GenBank/DDBJ whole genome shotgun (WGS) entry which is preliminary data.</text>
</comment>
<dbReference type="AlphaFoldDB" id="A0A9P4UAE7"/>
<feature type="compositionally biased region" description="Polar residues" evidence="1">
    <location>
        <begin position="191"/>
        <end position="214"/>
    </location>
</feature>
<protein>
    <submittedName>
        <fullName evidence="2">Uncharacterized protein</fullName>
    </submittedName>
</protein>
<organism evidence="2 3">
    <name type="scientific">Karstenula rhodostoma CBS 690.94</name>
    <dbReference type="NCBI Taxonomy" id="1392251"/>
    <lineage>
        <taxon>Eukaryota</taxon>
        <taxon>Fungi</taxon>
        <taxon>Dikarya</taxon>
        <taxon>Ascomycota</taxon>
        <taxon>Pezizomycotina</taxon>
        <taxon>Dothideomycetes</taxon>
        <taxon>Pleosporomycetidae</taxon>
        <taxon>Pleosporales</taxon>
        <taxon>Massarineae</taxon>
        <taxon>Didymosphaeriaceae</taxon>
        <taxon>Karstenula</taxon>
    </lineage>
</organism>
<gene>
    <name evidence="2" type="ORF">P171DRAFT_445662</name>
</gene>
<dbReference type="EMBL" id="MU001503">
    <property type="protein sequence ID" value="KAF2443165.1"/>
    <property type="molecule type" value="Genomic_DNA"/>
</dbReference>
<proteinExistence type="predicted"/>
<reference evidence="2" key="1">
    <citation type="journal article" date="2020" name="Stud. Mycol.">
        <title>101 Dothideomycetes genomes: a test case for predicting lifestyles and emergence of pathogens.</title>
        <authorList>
            <person name="Haridas S."/>
            <person name="Albert R."/>
            <person name="Binder M."/>
            <person name="Bloem J."/>
            <person name="Labutti K."/>
            <person name="Salamov A."/>
            <person name="Andreopoulos B."/>
            <person name="Baker S."/>
            <person name="Barry K."/>
            <person name="Bills G."/>
            <person name="Bluhm B."/>
            <person name="Cannon C."/>
            <person name="Castanera R."/>
            <person name="Culley D."/>
            <person name="Daum C."/>
            <person name="Ezra D."/>
            <person name="Gonzalez J."/>
            <person name="Henrissat B."/>
            <person name="Kuo A."/>
            <person name="Liang C."/>
            <person name="Lipzen A."/>
            <person name="Lutzoni F."/>
            <person name="Magnuson J."/>
            <person name="Mondo S."/>
            <person name="Nolan M."/>
            <person name="Ohm R."/>
            <person name="Pangilinan J."/>
            <person name="Park H.-J."/>
            <person name="Ramirez L."/>
            <person name="Alfaro M."/>
            <person name="Sun H."/>
            <person name="Tritt A."/>
            <person name="Yoshinaga Y."/>
            <person name="Zwiers L.-H."/>
            <person name="Turgeon B."/>
            <person name="Goodwin S."/>
            <person name="Spatafora J."/>
            <person name="Crous P."/>
            <person name="Grigoriev I."/>
        </authorList>
    </citation>
    <scope>NUCLEOTIDE SEQUENCE</scope>
    <source>
        <strain evidence="2">CBS 690.94</strain>
    </source>
</reference>
<sequence length="228" mass="25436">MSHTTPYPTGELTPQLHSPLEEMITQRERSRRWWICYITPDPSATNWSLPGYASRLGSSDSMWTHSYSGSTVSVMPSQLSSEDPSSSYRASKFPNNKYFWISPVAPYRTQSYFESSAPSTMSFATSQTQSSPIPGKPRLASRKRSISSIDIEPSPSVDSTEAAKPAKKPKTSSCELLDIKKGRKTEHQRSNHPSIERTAQITLPDTNPTVQPTESCHALSDVRKQNPR</sequence>